<comment type="caution">
    <text evidence="2">The sequence shown here is derived from an EMBL/GenBank/DDBJ whole genome shotgun (WGS) entry which is preliminary data.</text>
</comment>
<dbReference type="NCBIfam" id="NF042935">
    <property type="entry name" value="SCO6880_fam"/>
    <property type="match status" value="1"/>
</dbReference>
<feature type="transmembrane region" description="Helical" evidence="1">
    <location>
        <begin position="21"/>
        <end position="41"/>
    </location>
</feature>
<keyword evidence="3" id="KW-1185">Reference proteome</keyword>
<dbReference type="RefSeq" id="WP_344535930.1">
    <property type="nucleotide sequence ID" value="NZ_BAAAPE010000039.1"/>
</dbReference>
<feature type="transmembrane region" description="Helical" evidence="1">
    <location>
        <begin position="47"/>
        <end position="67"/>
    </location>
</feature>
<evidence type="ECO:0000313" key="3">
    <source>
        <dbReference type="Proteomes" id="UP001500016"/>
    </source>
</evidence>
<organism evidence="2 3">
    <name type="scientific">Streptomyces albiaxialis</name>
    <dbReference type="NCBI Taxonomy" id="329523"/>
    <lineage>
        <taxon>Bacteria</taxon>
        <taxon>Bacillati</taxon>
        <taxon>Actinomycetota</taxon>
        <taxon>Actinomycetes</taxon>
        <taxon>Kitasatosporales</taxon>
        <taxon>Streptomycetaceae</taxon>
        <taxon>Streptomyces</taxon>
    </lineage>
</organism>
<keyword evidence="1" id="KW-0472">Membrane</keyword>
<dbReference type="EMBL" id="BAAAPE010000039">
    <property type="protein sequence ID" value="GAA2105640.1"/>
    <property type="molecule type" value="Genomic_DNA"/>
</dbReference>
<evidence type="ECO:0000313" key="2">
    <source>
        <dbReference type="EMBL" id="GAA2105640.1"/>
    </source>
</evidence>
<evidence type="ECO:0000256" key="1">
    <source>
        <dbReference type="SAM" id="Phobius"/>
    </source>
</evidence>
<name>A0ABP5IS34_9ACTN</name>
<evidence type="ECO:0008006" key="4">
    <source>
        <dbReference type="Google" id="ProtNLM"/>
    </source>
</evidence>
<gene>
    <name evidence="2" type="ORF">GCM10009801_81840</name>
</gene>
<sequence>MTTANEPELYGGWRRSYSLGIATLNTSQTVIVVSTAMVVILSVAFGGVAPLLVTLPIGLVVVTLTVWQRHGMPLLTLLGARLRWQLASWRGETSYRQQFQAAPQCLDLPGMAASTKLVKAERPGDDGAAGLVWNQRTGTFTATMLLQPAGALLAAGSTVKASVRAWADTLAGLADEDGVRAASVTLHITPSSGRALSDHVQDRATASAPALAKQTMRDLVDSSPRASAQLSAWFSLIINPSAGVNKPKNPAEAAAETLRTLDGVDLAGSGADVLRVASDQDVKRLVRAGFNPEDLDAPGEEIDELVWHEVGPVAAEDGWEEYRHDGSVSVSWVLRAAPRRHVPYDVLLRLLSPGQFQRRVTLAYRILPSDEGAAVAEREVNAAQAREDYRQRTRRAATRREKVDAQNADRTALEEATGSAIVQWSVYITTTVQDRANLPAARREVEKAARSSGGMRIRPAYGGQAAGLLVGLPLGINPLL</sequence>
<protein>
    <recommendedName>
        <fullName evidence="4">Integral membrane protein</fullName>
    </recommendedName>
</protein>
<proteinExistence type="predicted"/>
<accession>A0ABP5IS34</accession>
<keyword evidence="1" id="KW-0812">Transmembrane</keyword>
<reference evidence="3" key="1">
    <citation type="journal article" date="2019" name="Int. J. Syst. Evol. Microbiol.">
        <title>The Global Catalogue of Microorganisms (GCM) 10K type strain sequencing project: providing services to taxonomists for standard genome sequencing and annotation.</title>
        <authorList>
            <consortium name="The Broad Institute Genomics Platform"/>
            <consortium name="The Broad Institute Genome Sequencing Center for Infectious Disease"/>
            <person name="Wu L."/>
            <person name="Ma J."/>
        </authorList>
    </citation>
    <scope>NUCLEOTIDE SEQUENCE [LARGE SCALE GENOMIC DNA]</scope>
    <source>
        <strain evidence="3">JCM 15478</strain>
    </source>
</reference>
<dbReference type="Proteomes" id="UP001500016">
    <property type="component" value="Unassembled WGS sequence"/>
</dbReference>
<keyword evidence="1" id="KW-1133">Transmembrane helix</keyword>
<dbReference type="InterPro" id="IPR049978">
    <property type="entry name" value="SCO6880-like"/>
</dbReference>